<keyword evidence="2" id="KW-1185">Reference proteome</keyword>
<accession>A0AAN0JAV6</accession>
<evidence type="ECO:0008006" key="3">
    <source>
        <dbReference type="Google" id="ProtNLM"/>
    </source>
</evidence>
<evidence type="ECO:0000313" key="2">
    <source>
        <dbReference type="Proteomes" id="UP000007879"/>
    </source>
</evidence>
<dbReference type="AlphaFoldDB" id="A0AAN0JAV6"/>
<dbReference type="KEGG" id="aqu:109583079"/>
<evidence type="ECO:0000313" key="1">
    <source>
        <dbReference type="EnsemblMetazoa" id="XP_019853808.1"/>
    </source>
</evidence>
<sequence>MPCLSFRRKDDWTQYPLTKSLQIPATESELKNELQVSKKQLSALRLENEQSITSFKVKRDELQEEIFLLTTQSLKLQENDKIQQEKSKQFEVLLKELEDSKAALEVSLAESKKSAQTKVLAEHGEVLKADKQIVFNKQVPHIEDVIDLLQRFSFPETKFEELGKALDLKPLLDPLFLNLTNRRSLTDCVIQWIRNSKTKPLFASLLHALRSIKENAIADKLDQEISVERTPDLVLAAFDNHHDNVLSYSLSDPVAVANILYGEGIITAEVRGSVSDDDNGRKNLLSAIRKSIKIDYYVLEIFADVLSRFPLNEPFGKALLRDYGAIVKVEAKEDEYSPYQKLPTSVEIMVPRSIITDISSIRIAYGKMMYNVGKVLKNSIYDFEALEDFIGSCNSDLKNDLIKAPSHIMPVIKKGCSLIDTSLVRAVAEEFEVSEVQIYIDEYNHVFENFCQSLSVALSLKEKVADSNCQTVTYTLDRKPDENILKDIRDILSKISYDKFVIIEFFEQ</sequence>
<protein>
    <recommendedName>
        <fullName evidence="3">Death domain-containing protein</fullName>
    </recommendedName>
</protein>
<reference evidence="2" key="1">
    <citation type="journal article" date="2010" name="Nature">
        <title>The Amphimedon queenslandica genome and the evolution of animal complexity.</title>
        <authorList>
            <person name="Srivastava M."/>
            <person name="Simakov O."/>
            <person name="Chapman J."/>
            <person name="Fahey B."/>
            <person name="Gauthier M.E."/>
            <person name="Mitros T."/>
            <person name="Richards G.S."/>
            <person name="Conaco C."/>
            <person name="Dacre M."/>
            <person name="Hellsten U."/>
            <person name="Larroux C."/>
            <person name="Putnam N.H."/>
            <person name="Stanke M."/>
            <person name="Adamska M."/>
            <person name="Darling A."/>
            <person name="Degnan S.M."/>
            <person name="Oakley T.H."/>
            <person name="Plachetzki D.C."/>
            <person name="Zhai Y."/>
            <person name="Adamski M."/>
            <person name="Calcino A."/>
            <person name="Cummins S.F."/>
            <person name="Goodstein D.M."/>
            <person name="Harris C."/>
            <person name="Jackson D.J."/>
            <person name="Leys S.P."/>
            <person name="Shu S."/>
            <person name="Woodcroft B.J."/>
            <person name="Vervoort M."/>
            <person name="Kosik K.S."/>
            <person name="Manning G."/>
            <person name="Degnan B.M."/>
            <person name="Rokhsar D.S."/>
        </authorList>
    </citation>
    <scope>NUCLEOTIDE SEQUENCE [LARGE SCALE GENOMIC DNA]</scope>
</reference>
<proteinExistence type="predicted"/>
<dbReference type="Proteomes" id="UP000007879">
    <property type="component" value="Unassembled WGS sequence"/>
</dbReference>
<reference evidence="1" key="2">
    <citation type="submission" date="2024-06" db="UniProtKB">
        <authorList>
            <consortium name="EnsemblMetazoa"/>
        </authorList>
    </citation>
    <scope>IDENTIFICATION</scope>
</reference>
<organism evidence="1 2">
    <name type="scientific">Amphimedon queenslandica</name>
    <name type="common">Sponge</name>
    <dbReference type="NCBI Taxonomy" id="400682"/>
    <lineage>
        <taxon>Eukaryota</taxon>
        <taxon>Metazoa</taxon>
        <taxon>Porifera</taxon>
        <taxon>Demospongiae</taxon>
        <taxon>Heteroscleromorpha</taxon>
        <taxon>Haplosclerida</taxon>
        <taxon>Niphatidae</taxon>
        <taxon>Amphimedon</taxon>
    </lineage>
</organism>
<name>A0AAN0JAV6_AMPQE</name>
<gene>
    <name evidence="1" type="primary">109583079</name>
</gene>
<dbReference type="EnsemblMetazoa" id="XM_019998249.1">
    <property type="protein sequence ID" value="XP_019853808.1"/>
    <property type="gene ID" value="LOC109583079"/>
</dbReference>